<feature type="chain" id="PRO_5025678475" description="Neprosin activation peptide domain-containing protein" evidence="1">
    <location>
        <begin position="24"/>
        <end position="102"/>
    </location>
</feature>
<evidence type="ECO:0000313" key="2">
    <source>
        <dbReference type="EMBL" id="CAA7026448.1"/>
    </source>
</evidence>
<sequence length="102" mass="11370">MAIGKEMSCVAFIFLIMLISADARVLLQNEENQKSLFLQGATIARVTPGGPSRDHHYLQPLSEITITRVTPGGPSRDHHYLQPFAERTIKRLSPGGPNREHH</sequence>
<dbReference type="AlphaFoldDB" id="A0A6D2IL99"/>
<gene>
    <name evidence="2" type="ORF">MERR_LOCUS13683</name>
</gene>
<dbReference type="Proteomes" id="UP000467841">
    <property type="component" value="Unassembled WGS sequence"/>
</dbReference>
<dbReference type="EMBL" id="CACVBM020001051">
    <property type="protein sequence ID" value="CAA7026448.1"/>
    <property type="molecule type" value="Genomic_DNA"/>
</dbReference>
<proteinExistence type="predicted"/>
<keyword evidence="1" id="KW-0732">Signal</keyword>
<name>A0A6D2IL99_9BRAS</name>
<feature type="signal peptide" evidence="1">
    <location>
        <begin position="1"/>
        <end position="23"/>
    </location>
</feature>
<organism evidence="2 3">
    <name type="scientific">Microthlaspi erraticum</name>
    <dbReference type="NCBI Taxonomy" id="1685480"/>
    <lineage>
        <taxon>Eukaryota</taxon>
        <taxon>Viridiplantae</taxon>
        <taxon>Streptophyta</taxon>
        <taxon>Embryophyta</taxon>
        <taxon>Tracheophyta</taxon>
        <taxon>Spermatophyta</taxon>
        <taxon>Magnoliopsida</taxon>
        <taxon>eudicotyledons</taxon>
        <taxon>Gunneridae</taxon>
        <taxon>Pentapetalae</taxon>
        <taxon>rosids</taxon>
        <taxon>malvids</taxon>
        <taxon>Brassicales</taxon>
        <taxon>Brassicaceae</taxon>
        <taxon>Coluteocarpeae</taxon>
        <taxon>Microthlaspi</taxon>
    </lineage>
</organism>
<accession>A0A6D2IL99</accession>
<evidence type="ECO:0000256" key="1">
    <source>
        <dbReference type="SAM" id="SignalP"/>
    </source>
</evidence>
<keyword evidence="3" id="KW-1185">Reference proteome</keyword>
<reference evidence="2" key="1">
    <citation type="submission" date="2020-01" db="EMBL/GenBank/DDBJ databases">
        <authorList>
            <person name="Mishra B."/>
        </authorList>
    </citation>
    <scope>NUCLEOTIDE SEQUENCE [LARGE SCALE GENOMIC DNA]</scope>
</reference>
<comment type="caution">
    <text evidence="2">The sequence shown here is derived from an EMBL/GenBank/DDBJ whole genome shotgun (WGS) entry which is preliminary data.</text>
</comment>
<dbReference type="OrthoDB" id="1412460at2759"/>
<protein>
    <recommendedName>
        <fullName evidence="4">Neprosin activation peptide domain-containing protein</fullName>
    </recommendedName>
</protein>
<evidence type="ECO:0008006" key="4">
    <source>
        <dbReference type="Google" id="ProtNLM"/>
    </source>
</evidence>
<evidence type="ECO:0000313" key="3">
    <source>
        <dbReference type="Proteomes" id="UP000467841"/>
    </source>
</evidence>